<comment type="caution">
    <text evidence="2">The sequence shown here is derived from an EMBL/GenBank/DDBJ whole genome shotgun (WGS) entry which is preliminary data.</text>
</comment>
<proteinExistence type="predicted"/>
<keyword evidence="3" id="KW-1185">Reference proteome</keyword>
<gene>
    <name evidence="2" type="ORF">RB653_000984</name>
</gene>
<dbReference type="AlphaFoldDB" id="A0AAN7YYC5"/>
<feature type="chain" id="PRO_5042901186" description="Transmembrane protein" evidence="1">
    <location>
        <begin position="22"/>
        <end position="209"/>
    </location>
</feature>
<feature type="signal peptide" evidence="1">
    <location>
        <begin position="1"/>
        <end position="21"/>
    </location>
</feature>
<dbReference type="Pfam" id="PF11912">
    <property type="entry name" value="CfaA_B_C"/>
    <property type="match status" value="1"/>
</dbReference>
<name>A0AAN7YYC5_9MYCE</name>
<dbReference type="InterPro" id="IPR021837">
    <property type="entry name" value="CfaA/B/C"/>
</dbReference>
<dbReference type="Proteomes" id="UP001344447">
    <property type="component" value="Unassembled WGS sequence"/>
</dbReference>
<protein>
    <recommendedName>
        <fullName evidence="4">Transmembrane protein</fullName>
    </recommendedName>
</protein>
<dbReference type="EMBL" id="JAVFKY010000002">
    <property type="protein sequence ID" value="KAK5580957.1"/>
    <property type="molecule type" value="Genomic_DNA"/>
</dbReference>
<reference evidence="2 3" key="1">
    <citation type="submission" date="2023-11" db="EMBL/GenBank/DDBJ databases">
        <title>Dfirmibasis_genome.</title>
        <authorList>
            <person name="Edelbroek B."/>
            <person name="Kjellin J."/>
            <person name="Jerlstrom-Hultqvist J."/>
            <person name="Soderbom F."/>
        </authorList>
    </citation>
    <scope>NUCLEOTIDE SEQUENCE [LARGE SCALE GENOMIC DNA]</scope>
    <source>
        <strain evidence="2 3">TNS-C-14</strain>
    </source>
</reference>
<evidence type="ECO:0000256" key="1">
    <source>
        <dbReference type="SAM" id="SignalP"/>
    </source>
</evidence>
<accession>A0AAN7YYC5</accession>
<evidence type="ECO:0008006" key="4">
    <source>
        <dbReference type="Google" id="ProtNLM"/>
    </source>
</evidence>
<evidence type="ECO:0000313" key="2">
    <source>
        <dbReference type="EMBL" id="KAK5580957.1"/>
    </source>
</evidence>
<organism evidence="2 3">
    <name type="scientific">Dictyostelium firmibasis</name>
    <dbReference type="NCBI Taxonomy" id="79012"/>
    <lineage>
        <taxon>Eukaryota</taxon>
        <taxon>Amoebozoa</taxon>
        <taxon>Evosea</taxon>
        <taxon>Eumycetozoa</taxon>
        <taxon>Dictyostelia</taxon>
        <taxon>Dictyosteliales</taxon>
        <taxon>Dictyosteliaceae</taxon>
        <taxon>Dictyostelium</taxon>
    </lineage>
</organism>
<evidence type="ECO:0000313" key="3">
    <source>
        <dbReference type="Proteomes" id="UP001344447"/>
    </source>
</evidence>
<dbReference type="PANTHER" id="PTHR39523">
    <property type="entry name" value="TRANSMEMBRANE PROTEIN"/>
    <property type="match status" value="1"/>
</dbReference>
<dbReference type="PANTHER" id="PTHR39523:SF1">
    <property type="entry name" value="TRANSMEMBRANE PROTEIN"/>
    <property type="match status" value="1"/>
</dbReference>
<sequence>MKLLLSIIFFFLICSINLVFSYENSTVLLIPYLDSECTQEGGVGYGYIDSKSPLSPNLVQVFENENYILDFSESPNGKILKMTVLESSGKPFISEIFGFNSCQYSEFLKGYYLVELNTDLPKSSMQFNVWSDSGSSGEPCGVDNIDSFCFVINGTTIDLSYKNLKETQEFTCVNDIPYVTTCIDNQNSTCTTNQLVSCFDGQYRAKCIN</sequence>
<keyword evidence="1" id="KW-0732">Signal</keyword>